<dbReference type="EMBL" id="FQ312005">
    <property type="protein sequence ID" value="CBW25381.1"/>
    <property type="molecule type" value="Genomic_DNA"/>
</dbReference>
<dbReference type="OrthoDB" id="5297952at2"/>
<dbReference type="AlphaFoldDB" id="E1X441"/>
<dbReference type="Proteomes" id="UP000008963">
    <property type="component" value="Chromosome"/>
</dbReference>
<dbReference type="eggNOG" id="COG0789">
    <property type="taxonomic scope" value="Bacteria"/>
</dbReference>
<dbReference type="STRING" id="862908.BMS_0468"/>
<dbReference type="PATRIC" id="fig|862908.3.peg.447"/>
<protein>
    <submittedName>
        <fullName evidence="6">Transcriptional regulator</fullName>
    </submittedName>
</protein>
<dbReference type="PANTHER" id="PTHR30204:SF0">
    <property type="entry name" value="REDOX-SENSITIVE TRANSCRIPTIONAL ACTIVATOR SOXR"/>
    <property type="match status" value="1"/>
</dbReference>
<dbReference type="PANTHER" id="PTHR30204">
    <property type="entry name" value="REDOX-CYCLING DRUG-SENSING TRANSCRIPTIONAL ACTIVATOR SOXR"/>
    <property type="match status" value="1"/>
</dbReference>
<keyword evidence="3" id="KW-0411">Iron-sulfur</keyword>
<evidence type="ECO:0000259" key="5">
    <source>
        <dbReference type="PROSITE" id="PS50937"/>
    </source>
</evidence>
<dbReference type="PRINTS" id="PR00040">
    <property type="entry name" value="HTHMERR"/>
</dbReference>
<dbReference type="GO" id="GO:0006979">
    <property type="term" value="P:response to oxidative stress"/>
    <property type="evidence" value="ECO:0007669"/>
    <property type="project" value="InterPro"/>
</dbReference>
<gene>
    <name evidence="6" type="ordered locus">BMS_0468</name>
</gene>
<sequence length="152" mass="17265">MNRIIQDKEILSVGELSERSGVAISAIHFYESKGLLRSTRNSGNQRRFNRRELRVLGYIKVAQKIGLSLEEIKYAFKSIVNKERPTVNDWKKLGKSWDEVLTKKMKLIEKMKSQLGYCIGCGCLSLKDCPLRNEGDFLAAEGSGPRLLLDDD</sequence>
<keyword evidence="1" id="KW-0479">Metal-binding</keyword>
<dbReference type="HOGENOM" id="CLU_060077_5_1_7"/>
<name>E1X441_HALMS</name>
<dbReference type="InterPro" id="IPR047057">
    <property type="entry name" value="MerR_fam"/>
</dbReference>
<keyword evidence="2" id="KW-0408">Iron</keyword>
<dbReference type="InterPro" id="IPR009061">
    <property type="entry name" value="DNA-bd_dom_put_sf"/>
</dbReference>
<evidence type="ECO:0000256" key="1">
    <source>
        <dbReference type="ARBA" id="ARBA00022714"/>
    </source>
</evidence>
<evidence type="ECO:0000256" key="4">
    <source>
        <dbReference type="ARBA" id="ARBA00023125"/>
    </source>
</evidence>
<dbReference type="KEGG" id="bmx:BMS_0468"/>
<dbReference type="InterPro" id="IPR000551">
    <property type="entry name" value="MerR-type_HTH_dom"/>
</dbReference>
<dbReference type="SUPFAM" id="SSF46955">
    <property type="entry name" value="Putative DNA-binding domain"/>
    <property type="match status" value="1"/>
</dbReference>
<accession>E1X441</accession>
<dbReference type="PROSITE" id="PS00552">
    <property type="entry name" value="HTH_MERR_1"/>
    <property type="match status" value="1"/>
</dbReference>
<dbReference type="PROSITE" id="PS50937">
    <property type="entry name" value="HTH_MERR_2"/>
    <property type="match status" value="1"/>
</dbReference>
<evidence type="ECO:0000256" key="2">
    <source>
        <dbReference type="ARBA" id="ARBA00023004"/>
    </source>
</evidence>
<dbReference type="Gene3D" id="1.10.1660.10">
    <property type="match status" value="1"/>
</dbReference>
<evidence type="ECO:0000313" key="6">
    <source>
        <dbReference type="EMBL" id="CBW25381.1"/>
    </source>
</evidence>
<organism evidence="6 7">
    <name type="scientific">Halobacteriovorax marinus (strain ATCC BAA-682 / DSM 15412 / SJ)</name>
    <name type="common">Bacteriovorax marinus</name>
    <dbReference type="NCBI Taxonomy" id="862908"/>
    <lineage>
        <taxon>Bacteria</taxon>
        <taxon>Pseudomonadati</taxon>
        <taxon>Bdellovibrionota</taxon>
        <taxon>Bacteriovoracia</taxon>
        <taxon>Bacteriovoracales</taxon>
        <taxon>Halobacteriovoraceae</taxon>
        <taxon>Halobacteriovorax</taxon>
    </lineage>
</organism>
<dbReference type="GO" id="GO:0003677">
    <property type="term" value="F:DNA binding"/>
    <property type="evidence" value="ECO:0007669"/>
    <property type="project" value="UniProtKB-KW"/>
</dbReference>
<evidence type="ECO:0000313" key="7">
    <source>
        <dbReference type="Proteomes" id="UP000008963"/>
    </source>
</evidence>
<keyword evidence="4" id="KW-0238">DNA-binding</keyword>
<dbReference type="NCBIfam" id="TIGR01950">
    <property type="entry name" value="SoxR"/>
    <property type="match status" value="1"/>
</dbReference>
<proteinExistence type="predicted"/>
<dbReference type="SMART" id="SM00422">
    <property type="entry name" value="HTH_MERR"/>
    <property type="match status" value="1"/>
</dbReference>
<reference evidence="7" key="1">
    <citation type="journal article" date="2013" name="ISME J.">
        <title>A small predatory core genome in the divergent marine Bacteriovorax marinus SJ and the terrestrial Bdellovibrio bacteriovorus.</title>
        <authorList>
            <person name="Crossman L.C."/>
            <person name="Chen H."/>
            <person name="Cerdeno-Tarraga A.M."/>
            <person name="Brooks K."/>
            <person name="Quail M.A."/>
            <person name="Pineiro S.A."/>
            <person name="Hobley L."/>
            <person name="Sockett R.E."/>
            <person name="Bentley S.D."/>
            <person name="Parkhill J."/>
            <person name="Williams H.N."/>
            <person name="Stine O.C."/>
        </authorList>
    </citation>
    <scope>NUCLEOTIDE SEQUENCE [LARGE SCALE GENOMIC DNA]</scope>
    <source>
        <strain evidence="7">ATCC BAA-682 / DSM 15412 / SJ</strain>
    </source>
</reference>
<evidence type="ECO:0000256" key="3">
    <source>
        <dbReference type="ARBA" id="ARBA00023014"/>
    </source>
</evidence>
<dbReference type="GO" id="GO:0051537">
    <property type="term" value="F:2 iron, 2 sulfur cluster binding"/>
    <property type="evidence" value="ECO:0007669"/>
    <property type="project" value="UniProtKB-KW"/>
</dbReference>
<dbReference type="InterPro" id="IPR010211">
    <property type="entry name" value="Redox-sen_tscrpt-act_SoxR"/>
</dbReference>
<dbReference type="Pfam" id="PF13411">
    <property type="entry name" value="MerR_1"/>
    <property type="match status" value="1"/>
</dbReference>
<dbReference type="RefSeq" id="WP_014243169.1">
    <property type="nucleotide sequence ID" value="NC_016620.1"/>
</dbReference>
<feature type="domain" description="HTH merR-type" evidence="5">
    <location>
        <begin position="10"/>
        <end position="78"/>
    </location>
</feature>
<keyword evidence="7" id="KW-1185">Reference proteome</keyword>
<dbReference type="GO" id="GO:0003700">
    <property type="term" value="F:DNA-binding transcription factor activity"/>
    <property type="evidence" value="ECO:0007669"/>
    <property type="project" value="InterPro"/>
</dbReference>
<keyword evidence="1" id="KW-0001">2Fe-2S</keyword>